<feature type="transmembrane region" description="Helical" evidence="6">
    <location>
        <begin position="214"/>
        <end position="234"/>
    </location>
</feature>
<keyword evidence="8" id="KW-1185">Reference proteome</keyword>
<evidence type="ECO:0000256" key="4">
    <source>
        <dbReference type="ARBA" id="ARBA00022989"/>
    </source>
</evidence>
<dbReference type="PANTHER" id="PTHR30250">
    <property type="entry name" value="PST FAMILY PREDICTED COLANIC ACID TRANSPORTER"/>
    <property type="match status" value="1"/>
</dbReference>
<dbReference type="RefSeq" id="WP_133444412.1">
    <property type="nucleotide sequence ID" value="NZ_SCWB01000016.1"/>
</dbReference>
<dbReference type="InterPro" id="IPR050833">
    <property type="entry name" value="Poly_Biosynth_Transport"/>
</dbReference>
<reference evidence="7 8" key="1">
    <citation type="submission" date="2019-01" db="EMBL/GenBank/DDBJ databases">
        <title>Draft genome sequences of the type strains of six Macrococcus species.</title>
        <authorList>
            <person name="Mazhar S."/>
            <person name="Altermann E."/>
            <person name="Hill C."/>
            <person name="Mcauliffe O."/>
        </authorList>
    </citation>
    <scope>NUCLEOTIDE SEQUENCE [LARGE SCALE GENOMIC DNA]</scope>
    <source>
        <strain evidence="7 8">CCM4815</strain>
    </source>
</reference>
<evidence type="ECO:0000313" key="8">
    <source>
        <dbReference type="Proteomes" id="UP000294802"/>
    </source>
</evidence>
<feature type="transmembrane region" description="Helical" evidence="6">
    <location>
        <begin position="7"/>
        <end position="27"/>
    </location>
</feature>
<sequence length="500" mass="55285">MKKNEGVFNTVIVLTVTMLAVKILSAVYRVPYQNILGDAGLYAYQQVYPVVAIVSVLSLNAIPSVVSQQQDINFPRKLFKVLQVISLIMMLVLLVFSDAITGFMGDVRLSSMFRTAALVLLPFSFIAIIRGKLQADNDMRTIAISQVVDQLLRVGTILLAIWMFTRGFSIYDSGMLSIFGSFLGITGAWIYLKFGRRLKITGSGHLTGEEFRQFFILTLFYSLSYLIMILWQVVDSFTVLNGLKHAGVAIEEGRVLKGIYDRGSSLIQMGLIVTTSFSLVLIPLLAVSRNNKDYTAMNDYARSALKITIIFSSAAAVGLMSLIRPFNLFLFEDMRETATLAIYMLSIIFVSLIIMYTAMLQVTEDYHIQGLGVTAGLMVKIILNLVLVVRLGIFGAAAATVIGLAVYALVLHSSIRKRYTLGIRSFSIKWVIVLALMSASLQLVCLIPAETRVVALVVSLIGVSIGVMIVATALIKWRLLTKQEWSYLPFGDKVIALMKD</sequence>
<name>A0A4R6BSP8_9STAP</name>
<dbReference type="OrthoDB" id="9775950at2"/>
<feature type="transmembrane region" description="Helical" evidence="6">
    <location>
        <begin position="175"/>
        <end position="194"/>
    </location>
</feature>
<evidence type="ECO:0000313" key="7">
    <source>
        <dbReference type="EMBL" id="TDM07228.1"/>
    </source>
</evidence>
<gene>
    <name evidence="7" type="ORF">ERX29_09305</name>
</gene>
<keyword evidence="3 6" id="KW-0812">Transmembrane</keyword>
<feature type="transmembrane region" description="Helical" evidence="6">
    <location>
        <begin position="47"/>
        <end position="66"/>
    </location>
</feature>
<feature type="transmembrane region" description="Helical" evidence="6">
    <location>
        <begin position="307"/>
        <end position="326"/>
    </location>
</feature>
<protein>
    <submittedName>
        <fullName evidence="7">Polysaccharide biosynthesis protein</fullName>
    </submittedName>
</protein>
<keyword evidence="5 6" id="KW-0472">Membrane</keyword>
<feature type="transmembrane region" description="Helical" evidence="6">
    <location>
        <begin position="78"/>
        <end position="100"/>
    </location>
</feature>
<dbReference type="Pfam" id="PF01943">
    <property type="entry name" value="Polysacc_synt"/>
    <property type="match status" value="1"/>
</dbReference>
<evidence type="ECO:0000256" key="3">
    <source>
        <dbReference type="ARBA" id="ARBA00022692"/>
    </source>
</evidence>
<accession>A0A4R6BSP8</accession>
<dbReference type="GO" id="GO:0005886">
    <property type="term" value="C:plasma membrane"/>
    <property type="evidence" value="ECO:0007669"/>
    <property type="project" value="UniProtKB-SubCell"/>
</dbReference>
<dbReference type="PANTHER" id="PTHR30250:SF29">
    <property type="entry name" value="POLYSACCHARIDE BIOSYNTHESIS PROTEIN C-TERMINAL DOMAIN-CONTAINING PROTEIN"/>
    <property type="match status" value="1"/>
</dbReference>
<feature type="transmembrane region" description="Helical" evidence="6">
    <location>
        <begin position="112"/>
        <end position="130"/>
    </location>
</feature>
<dbReference type="InterPro" id="IPR002797">
    <property type="entry name" value="Polysacc_synth"/>
</dbReference>
<feature type="transmembrane region" description="Helical" evidence="6">
    <location>
        <begin position="338"/>
        <end position="358"/>
    </location>
</feature>
<feature type="transmembrane region" description="Helical" evidence="6">
    <location>
        <begin position="266"/>
        <end position="287"/>
    </location>
</feature>
<evidence type="ECO:0000256" key="6">
    <source>
        <dbReference type="SAM" id="Phobius"/>
    </source>
</evidence>
<keyword evidence="4 6" id="KW-1133">Transmembrane helix</keyword>
<evidence type="ECO:0000256" key="1">
    <source>
        <dbReference type="ARBA" id="ARBA00004651"/>
    </source>
</evidence>
<dbReference type="InterPro" id="IPR024923">
    <property type="entry name" value="PG_synth_SpoVB"/>
</dbReference>
<comment type="subcellular location">
    <subcellularLocation>
        <location evidence="1">Cell membrane</location>
        <topology evidence="1">Multi-pass membrane protein</topology>
    </subcellularLocation>
</comment>
<feature type="transmembrane region" description="Helical" evidence="6">
    <location>
        <begin position="151"/>
        <end position="169"/>
    </location>
</feature>
<dbReference type="CDD" id="cd13124">
    <property type="entry name" value="MATE_SpoVB_like"/>
    <property type="match status" value="1"/>
</dbReference>
<dbReference type="EMBL" id="SCWB01000016">
    <property type="protein sequence ID" value="TDM07228.1"/>
    <property type="molecule type" value="Genomic_DNA"/>
</dbReference>
<feature type="transmembrane region" description="Helical" evidence="6">
    <location>
        <begin position="430"/>
        <end position="449"/>
    </location>
</feature>
<organism evidence="7 8">
    <name type="scientific">Macrococcus lamae</name>
    <dbReference type="NCBI Taxonomy" id="198484"/>
    <lineage>
        <taxon>Bacteria</taxon>
        <taxon>Bacillati</taxon>
        <taxon>Bacillota</taxon>
        <taxon>Bacilli</taxon>
        <taxon>Bacillales</taxon>
        <taxon>Staphylococcaceae</taxon>
        <taxon>Macrococcus</taxon>
    </lineage>
</organism>
<dbReference type="AlphaFoldDB" id="A0A4R6BSP8"/>
<evidence type="ECO:0000256" key="5">
    <source>
        <dbReference type="ARBA" id="ARBA00023136"/>
    </source>
</evidence>
<dbReference type="Proteomes" id="UP000294802">
    <property type="component" value="Unassembled WGS sequence"/>
</dbReference>
<evidence type="ECO:0000256" key="2">
    <source>
        <dbReference type="ARBA" id="ARBA00022475"/>
    </source>
</evidence>
<feature type="transmembrane region" description="Helical" evidence="6">
    <location>
        <begin position="455"/>
        <end position="475"/>
    </location>
</feature>
<comment type="caution">
    <text evidence="7">The sequence shown here is derived from an EMBL/GenBank/DDBJ whole genome shotgun (WGS) entry which is preliminary data.</text>
</comment>
<proteinExistence type="predicted"/>
<feature type="transmembrane region" description="Helical" evidence="6">
    <location>
        <begin position="393"/>
        <end position="410"/>
    </location>
</feature>
<feature type="transmembrane region" description="Helical" evidence="6">
    <location>
        <begin position="370"/>
        <end position="387"/>
    </location>
</feature>
<keyword evidence="2" id="KW-1003">Cell membrane</keyword>